<protein>
    <submittedName>
        <fullName evidence="2">Uncharacterized protein</fullName>
    </submittedName>
</protein>
<proteinExistence type="predicted"/>
<organism evidence="2 3">
    <name type="scientific">Candidatus Magnetoglobus multicellularis str. Araruama</name>
    <dbReference type="NCBI Taxonomy" id="890399"/>
    <lineage>
        <taxon>Bacteria</taxon>
        <taxon>Pseudomonadati</taxon>
        <taxon>Thermodesulfobacteriota</taxon>
        <taxon>Desulfobacteria</taxon>
        <taxon>Desulfobacterales</taxon>
        <taxon>Desulfobacteraceae</taxon>
        <taxon>Candidatus Magnetoglobus</taxon>
    </lineage>
</organism>
<comment type="caution">
    <text evidence="2">The sequence shown here is derived from an EMBL/GenBank/DDBJ whole genome shotgun (WGS) entry which is preliminary data.</text>
</comment>
<feature type="coiled-coil region" evidence="1">
    <location>
        <begin position="1"/>
        <end position="42"/>
    </location>
</feature>
<dbReference type="Gene3D" id="1.20.5.190">
    <property type="match status" value="1"/>
</dbReference>
<gene>
    <name evidence="2" type="ORF">OMM_13183</name>
</gene>
<evidence type="ECO:0000313" key="2">
    <source>
        <dbReference type="EMBL" id="ETR66146.1"/>
    </source>
</evidence>
<name>A0A1V1NUH1_9BACT</name>
<reference evidence="3" key="1">
    <citation type="submission" date="2012-11" db="EMBL/GenBank/DDBJ databases">
        <authorList>
            <person name="Lucero-Rivera Y.E."/>
            <person name="Tovar-Ramirez D."/>
        </authorList>
    </citation>
    <scope>NUCLEOTIDE SEQUENCE [LARGE SCALE GENOMIC DNA]</scope>
    <source>
        <strain evidence="3">Araruama</strain>
    </source>
</reference>
<keyword evidence="1" id="KW-0175">Coiled coil</keyword>
<evidence type="ECO:0000256" key="1">
    <source>
        <dbReference type="SAM" id="Coils"/>
    </source>
</evidence>
<sequence length="112" mass="12632">MNRKESRITSLEQSVSQLNTQVNQLNSDIASKSEEIQTLSDNIAATIEKYGRYTTHLQPGWYLIGGINATITPKTIPENAIEQMYAYKNYAYEPVTQFTPGGGYWIKNSHSL</sequence>
<dbReference type="Proteomes" id="UP000189670">
    <property type="component" value="Unassembled WGS sequence"/>
</dbReference>
<dbReference type="AlphaFoldDB" id="A0A1V1NUH1"/>
<evidence type="ECO:0000313" key="3">
    <source>
        <dbReference type="Proteomes" id="UP000189670"/>
    </source>
</evidence>
<dbReference type="EMBL" id="ATBP01002199">
    <property type="protein sequence ID" value="ETR66146.1"/>
    <property type="molecule type" value="Genomic_DNA"/>
</dbReference>
<accession>A0A1V1NUH1</accession>